<feature type="region of interest" description="Disordered" evidence="8">
    <location>
        <begin position="464"/>
        <end position="502"/>
    </location>
</feature>
<organism evidence="9 10">
    <name type="scientific">Pomacea canaliculata</name>
    <name type="common">Golden apple snail</name>
    <dbReference type="NCBI Taxonomy" id="400727"/>
    <lineage>
        <taxon>Eukaryota</taxon>
        <taxon>Metazoa</taxon>
        <taxon>Spiralia</taxon>
        <taxon>Lophotrochozoa</taxon>
        <taxon>Mollusca</taxon>
        <taxon>Gastropoda</taxon>
        <taxon>Caenogastropoda</taxon>
        <taxon>Architaenioglossa</taxon>
        <taxon>Ampullarioidea</taxon>
        <taxon>Ampullariidae</taxon>
        <taxon>Pomacea</taxon>
    </lineage>
</organism>
<gene>
    <name evidence="9" type="ORF">C0Q70_05834</name>
</gene>
<name>A0A2T7PM96_POMCA</name>
<evidence type="ECO:0000313" key="9">
    <source>
        <dbReference type="EMBL" id="PVD34558.1"/>
    </source>
</evidence>
<accession>A0A2T7PM96</accession>
<dbReference type="GO" id="GO:0005737">
    <property type="term" value="C:cytoplasm"/>
    <property type="evidence" value="ECO:0007669"/>
    <property type="project" value="UniProtKB-SubCell"/>
</dbReference>
<proteinExistence type="predicted"/>
<keyword evidence="2" id="KW-0963">Cytoplasm</keyword>
<dbReference type="InterPro" id="IPR051476">
    <property type="entry name" value="Bac_ResReg_Asp_Phosphatase"/>
</dbReference>
<protein>
    <recommendedName>
        <fullName evidence="5">Tetratricopeptide repeat protein 29</fullName>
    </recommendedName>
</protein>
<sequence>MTTLLPPINNKNGRSNLPSYAKNVQEDRPRKNGSSRRDKEITEEHQHLQELQRNLTKMEIDNYRNSYKHTLCLEMLREGYHLSFRELFNLVRQQLEEREAAGPESFMWIQTMLVNEHEKLDTIRFFLTQAENAQRAGVYEDVYQSRYELACYFQKTGDKWLVDHFFATCLDTANLVVSDGGKMKAEAHLHVGMALEQNDKNLQAAEHFEAYYKLSKEHKDEWLIQTEEGLCLSFFADACINLCRIYTTISDRLGSEDMEKSLGYLVMAFDKAKESEETRLEGEAAYRLGLEYHKYGNVDTALVHLHNFYDACKRADDKEGMGRACDAIAKAYAKEGRKEESIEYLLQFVQTAEERGMEAEQCRAYHNLGEIYNSVGKYKEAREYFNRAYNTSRAMSDTAALQMNRVQLGIAEAHGMLEMYSTHVVQGDRTCLLRIAEWKSVRNNQFYKPLPVLADAAPQDIASSLNEEESRDGEEVEEAHNAEEEDTVINEQATSHEVEETG</sequence>
<evidence type="ECO:0000256" key="1">
    <source>
        <dbReference type="ARBA" id="ARBA00004496"/>
    </source>
</evidence>
<dbReference type="GO" id="GO:0005929">
    <property type="term" value="C:cilium"/>
    <property type="evidence" value="ECO:0007669"/>
    <property type="project" value="TreeGrafter"/>
</dbReference>
<comment type="function">
    <text evidence="6">Axonemal protein which is implicated in axonemal and/or peri-axonemal structure assembly and regulates flagellum assembly and beating and therefore sperm motility.</text>
</comment>
<evidence type="ECO:0000256" key="4">
    <source>
        <dbReference type="ARBA" id="ARBA00022803"/>
    </source>
</evidence>
<comment type="caution">
    <text evidence="9">The sequence shown here is derived from an EMBL/GenBank/DDBJ whole genome shotgun (WGS) entry which is preliminary data.</text>
</comment>
<dbReference type="GO" id="GO:0003341">
    <property type="term" value="P:cilium movement"/>
    <property type="evidence" value="ECO:0007669"/>
    <property type="project" value="TreeGrafter"/>
</dbReference>
<evidence type="ECO:0000256" key="8">
    <source>
        <dbReference type="SAM" id="MobiDB-lite"/>
    </source>
</evidence>
<dbReference type="Gene3D" id="1.25.40.10">
    <property type="entry name" value="Tetratricopeptide repeat domain"/>
    <property type="match status" value="1"/>
</dbReference>
<keyword evidence="10" id="KW-1185">Reference proteome</keyword>
<dbReference type="SUPFAM" id="SSF48452">
    <property type="entry name" value="TPR-like"/>
    <property type="match status" value="1"/>
</dbReference>
<dbReference type="PROSITE" id="PS50005">
    <property type="entry name" value="TPR"/>
    <property type="match status" value="1"/>
</dbReference>
<feature type="region of interest" description="Disordered" evidence="8">
    <location>
        <begin position="1"/>
        <end position="44"/>
    </location>
</feature>
<dbReference type="OrthoDB" id="626167at2759"/>
<feature type="repeat" description="TPR" evidence="7">
    <location>
        <begin position="362"/>
        <end position="395"/>
    </location>
</feature>
<evidence type="ECO:0000256" key="5">
    <source>
        <dbReference type="ARBA" id="ARBA00040665"/>
    </source>
</evidence>
<keyword evidence="4 7" id="KW-0802">TPR repeat</keyword>
<feature type="compositionally biased region" description="Basic and acidic residues" evidence="8">
    <location>
        <begin position="24"/>
        <end position="44"/>
    </location>
</feature>
<dbReference type="Pfam" id="PF13424">
    <property type="entry name" value="TPR_12"/>
    <property type="match status" value="1"/>
</dbReference>
<dbReference type="STRING" id="400727.A0A2T7PM96"/>
<dbReference type="PANTHER" id="PTHR46630:SF1">
    <property type="entry name" value="TETRATRICOPEPTIDE REPEAT PROTEIN 29"/>
    <property type="match status" value="1"/>
</dbReference>
<dbReference type="PANTHER" id="PTHR46630">
    <property type="entry name" value="TETRATRICOPEPTIDE REPEAT PROTEIN 29"/>
    <property type="match status" value="1"/>
</dbReference>
<evidence type="ECO:0000256" key="7">
    <source>
        <dbReference type="PROSITE-ProRule" id="PRU00339"/>
    </source>
</evidence>
<dbReference type="Proteomes" id="UP000245119">
    <property type="component" value="Linkage Group LG3"/>
</dbReference>
<dbReference type="SMART" id="SM00028">
    <property type="entry name" value="TPR"/>
    <property type="match status" value="4"/>
</dbReference>
<comment type="subcellular location">
    <subcellularLocation>
        <location evidence="1">Cytoplasm</location>
    </subcellularLocation>
</comment>
<dbReference type="OMA" id="QLAWMSG"/>
<dbReference type="PROSITE" id="PS50293">
    <property type="entry name" value="TPR_REGION"/>
    <property type="match status" value="1"/>
</dbReference>
<dbReference type="InterPro" id="IPR019734">
    <property type="entry name" value="TPR_rpt"/>
</dbReference>
<keyword evidence="3" id="KW-0677">Repeat</keyword>
<evidence type="ECO:0000256" key="2">
    <source>
        <dbReference type="ARBA" id="ARBA00022490"/>
    </source>
</evidence>
<evidence type="ECO:0000313" key="10">
    <source>
        <dbReference type="Proteomes" id="UP000245119"/>
    </source>
</evidence>
<dbReference type="AlphaFoldDB" id="A0A2T7PM96"/>
<reference evidence="9 10" key="1">
    <citation type="submission" date="2018-04" db="EMBL/GenBank/DDBJ databases">
        <title>The genome of golden apple snail Pomacea canaliculata provides insight into stress tolerance and invasive adaptation.</title>
        <authorList>
            <person name="Liu C."/>
            <person name="Liu B."/>
            <person name="Ren Y."/>
            <person name="Zhang Y."/>
            <person name="Wang H."/>
            <person name="Li S."/>
            <person name="Jiang F."/>
            <person name="Yin L."/>
            <person name="Zhang G."/>
            <person name="Qian W."/>
            <person name="Fan W."/>
        </authorList>
    </citation>
    <scope>NUCLEOTIDE SEQUENCE [LARGE SCALE GENOMIC DNA]</scope>
    <source>
        <strain evidence="9">SZHN2017</strain>
        <tissue evidence="9">Muscle</tissue>
    </source>
</reference>
<feature type="compositionally biased region" description="Polar residues" evidence="8">
    <location>
        <begin position="1"/>
        <end position="18"/>
    </location>
</feature>
<feature type="compositionally biased region" description="Acidic residues" evidence="8">
    <location>
        <begin position="466"/>
        <end position="488"/>
    </location>
</feature>
<evidence type="ECO:0000256" key="3">
    <source>
        <dbReference type="ARBA" id="ARBA00022737"/>
    </source>
</evidence>
<evidence type="ECO:0000256" key="6">
    <source>
        <dbReference type="ARBA" id="ARBA00044739"/>
    </source>
</evidence>
<dbReference type="InterPro" id="IPR011990">
    <property type="entry name" value="TPR-like_helical_dom_sf"/>
</dbReference>
<dbReference type="EMBL" id="PZQS01000003">
    <property type="protein sequence ID" value="PVD34558.1"/>
    <property type="molecule type" value="Genomic_DNA"/>
</dbReference>